<reference evidence="19" key="1">
    <citation type="submission" date="2019-06" db="EMBL/GenBank/DDBJ databases">
        <authorList>
            <consortium name="Wellcome Sanger Institute Data Sharing"/>
        </authorList>
    </citation>
    <scope>NUCLEOTIDE SEQUENCE [LARGE SCALE GENOMIC DNA]</scope>
</reference>
<evidence type="ECO:0000256" key="14">
    <source>
        <dbReference type="ARBA" id="ARBA00029496"/>
    </source>
</evidence>
<dbReference type="Gene3D" id="3.30.710.10">
    <property type="entry name" value="Potassium Channel Kv1.1, Chain A"/>
    <property type="match status" value="1"/>
</dbReference>
<keyword evidence="13" id="KW-0539">Nucleus</keyword>
<keyword evidence="9" id="KW-0862">Zinc</keyword>
<evidence type="ECO:0000256" key="9">
    <source>
        <dbReference type="ARBA" id="ARBA00022833"/>
    </source>
</evidence>
<evidence type="ECO:0000256" key="10">
    <source>
        <dbReference type="ARBA" id="ARBA00022843"/>
    </source>
</evidence>
<feature type="compositionally biased region" description="Low complexity" evidence="17">
    <location>
        <begin position="1193"/>
        <end position="1215"/>
    </location>
</feature>
<comment type="similarity">
    <text evidence="2">Belongs to the SLX4 family.</text>
</comment>
<keyword evidence="5" id="KW-0479">Metal-binding</keyword>
<evidence type="ECO:0000256" key="16">
    <source>
        <dbReference type="ARBA" id="ARBA00076095"/>
    </source>
</evidence>
<feature type="compositionally biased region" description="Pro residues" evidence="17">
    <location>
        <begin position="795"/>
        <end position="807"/>
    </location>
</feature>
<dbReference type="GO" id="GO:0033557">
    <property type="term" value="C:Slx1-Slx4 complex"/>
    <property type="evidence" value="ECO:0007669"/>
    <property type="project" value="InterPro"/>
</dbReference>
<feature type="compositionally biased region" description="Acidic residues" evidence="17">
    <location>
        <begin position="575"/>
        <end position="594"/>
    </location>
</feature>
<feature type="compositionally biased region" description="Pro residues" evidence="17">
    <location>
        <begin position="736"/>
        <end position="745"/>
    </location>
</feature>
<evidence type="ECO:0000256" key="17">
    <source>
        <dbReference type="SAM" id="MobiDB-lite"/>
    </source>
</evidence>
<keyword evidence="20" id="KW-1185">Reference proteome</keyword>
<feature type="compositionally biased region" description="Pro residues" evidence="17">
    <location>
        <begin position="1046"/>
        <end position="1057"/>
    </location>
</feature>
<feature type="compositionally biased region" description="Low complexity" evidence="17">
    <location>
        <begin position="837"/>
        <end position="849"/>
    </location>
</feature>
<comment type="subcellular location">
    <subcellularLocation>
        <location evidence="1">Nucleus</location>
    </subcellularLocation>
</comment>
<feature type="compositionally biased region" description="Basic and acidic residues" evidence="17">
    <location>
        <begin position="610"/>
        <end position="619"/>
    </location>
</feature>
<dbReference type="GO" id="GO:0006260">
    <property type="term" value="P:DNA replication"/>
    <property type="evidence" value="ECO:0007669"/>
    <property type="project" value="InterPro"/>
</dbReference>
<keyword evidence="10" id="KW-0832">Ubl conjugation</keyword>
<dbReference type="GO" id="GO:0000712">
    <property type="term" value="P:resolution of meiotic recombination intermediates"/>
    <property type="evidence" value="ECO:0007669"/>
    <property type="project" value="TreeGrafter"/>
</dbReference>
<dbReference type="InterPro" id="IPR000210">
    <property type="entry name" value="BTB/POZ_dom"/>
</dbReference>
<evidence type="ECO:0000256" key="8">
    <source>
        <dbReference type="ARBA" id="ARBA00022771"/>
    </source>
</evidence>
<dbReference type="InterPro" id="IPR011333">
    <property type="entry name" value="SKP1/BTB/POZ_sf"/>
</dbReference>
<sequence length="1306" mass="142075">MNDSDLDFVDLCSKLLKRVRKKPDDPRQPKKDENHSSSQASEGDKSRRKHRKEEREKLSATQPAGNRGEQPKLSGPESGDAGSSSAVSGGQRAKEIVLERMQQFKRSSPQKMHKDPIQAPGNDEDTPPEDSDEVLALRLQQELDKESAQAQIVDLEDGGLFFCQICHKDLSHMTPEGRTQHINRCLDESEDSAPAPAAAAAPSSGIPDCPICGKKFKSQKSRCAHLKRCSSDMGVSPAVLLQALQRQAEEPCVFVSVFSTQTSGTKRKGPPKSGLPARKRPRTKQEPLDEETMVALALSSSLQEQERQGAAAAERLLQTESGASHSCRTAALTAGMRKTSFMYNSSSNRRLSPPQQPQFLILPRQENKPPFSPPSCTSLLFVVQEPLSRLESDLSSMVNNPQLSDVQLQVDSGEVFFAHSFMVYARCPLLAEMVHESGFGVQEEGLPAAQRVLLSDVPDEAVLVLLQYLYTGRGAVPAPLQPHVLELAARLAESLNVHSALQDLLICATRTDQEENVNNQTDQAFMELLRSMWVEGEEEEDGSDSDDREMEEQVNEKELEEIYEFAATQRKKEVEDSEEEEEVEERLHDEEDDGASAFTKLQPDSQLHPSLDRSFDRLFSESWGVYEEGDSGTPKTRPSEPEQQQQPPSKPPAELSCGALLQSSADNLSLSPSPRSSSLPVPGPSPLQLTAGQRDDAAERDSRGPGSVCAPPSPAPEPELIVLSDSSEDMEVDAPGPSPPSPRVPHTPQSYTEIRPIQTPPPPEPAVKNKESSGEKWSPGAPLDCSPEVSWLIPSTPPRPGRSPPTPTTTSSSTQTRSSMSRTQLFPKVEASPPPSCRFSSLLRLSCSPGVSEDADTAAPSQTKPSHPSPSLSIPAPPHSSTPLHTEHLLPAPPRHIHPSQCESRGGRSESLGSFQLTQNRRSKSSQQRAAESRRGDESAAVMDTERATAWADEDAGDAEGETREAEEAESSFRPSFGAMDDPPIAFDDSWGLDACADAGPGRFSLRLEDSGPSSHQTPERSSSSASHPAPSSPAVQDSLTDAEPKPGPSVTSPPDPNARTTAELDEDLLDSRMWDSWGEEVEEEEEVVPLSQSPSWSQPVFSPGVFQLSPLDRFGVRPLPKRQMILKLKEIHQYTHQLLSSDSEDEARGKPPPGRPAEFREPPAPPPATQRGQDGEEEEEDGEEEPLSASQGSNTSSTLCVSSSGDSDGDVSSSQAASRLQDRLLAVRALILSDAELYSRILHYEPLVLSQLQRQLKAAGIRLGATKLVDYLDSQCITFTTAKPGHRRGHGGVLERSTARRSSVC</sequence>
<dbReference type="GO" id="GO:0006281">
    <property type="term" value="P:DNA repair"/>
    <property type="evidence" value="ECO:0007669"/>
    <property type="project" value="UniProtKB-KW"/>
</dbReference>
<evidence type="ECO:0000256" key="15">
    <source>
        <dbReference type="ARBA" id="ARBA00064578"/>
    </source>
</evidence>
<feature type="compositionally biased region" description="Low complexity" evidence="17">
    <location>
        <begin position="1022"/>
        <end position="1035"/>
    </location>
</feature>
<evidence type="ECO:0000256" key="13">
    <source>
        <dbReference type="ARBA" id="ARBA00023242"/>
    </source>
</evidence>
<feature type="compositionally biased region" description="Low complexity" evidence="17">
    <location>
        <begin position="808"/>
        <end position="823"/>
    </location>
</feature>
<evidence type="ECO:0000313" key="20">
    <source>
        <dbReference type="Proteomes" id="UP000472267"/>
    </source>
</evidence>
<keyword evidence="12" id="KW-0234">DNA repair</keyword>
<dbReference type="GO" id="GO:0008270">
    <property type="term" value="F:zinc ion binding"/>
    <property type="evidence" value="ECO:0007669"/>
    <property type="project" value="UniProtKB-KW"/>
</dbReference>
<accession>A0A672HJV9</accession>
<keyword evidence="6" id="KW-0677">Repeat</keyword>
<evidence type="ECO:0000256" key="7">
    <source>
        <dbReference type="ARBA" id="ARBA00022763"/>
    </source>
</evidence>
<dbReference type="SMART" id="SM00225">
    <property type="entry name" value="BTB"/>
    <property type="match status" value="1"/>
</dbReference>
<feature type="region of interest" description="Disordered" evidence="17">
    <location>
        <begin position="1139"/>
        <end position="1215"/>
    </location>
</feature>
<name>A0A672HJV9_SALFA</name>
<dbReference type="InterPro" id="IPR018574">
    <property type="entry name" value="Structure-sp_endonuc_su_Slx4"/>
</dbReference>
<evidence type="ECO:0000256" key="4">
    <source>
        <dbReference type="ARBA" id="ARBA00022553"/>
    </source>
</evidence>
<evidence type="ECO:0000256" key="11">
    <source>
        <dbReference type="ARBA" id="ARBA00023172"/>
    </source>
</evidence>
<dbReference type="PANTHER" id="PTHR21541">
    <property type="entry name" value="BTB POZ DOMAIN CONTAINING 12"/>
    <property type="match status" value="1"/>
</dbReference>
<dbReference type="PROSITE" id="PS50097">
    <property type="entry name" value="BTB"/>
    <property type="match status" value="1"/>
</dbReference>
<feature type="compositionally biased region" description="Basic and acidic residues" evidence="17">
    <location>
        <begin position="693"/>
        <end position="703"/>
    </location>
</feature>
<evidence type="ECO:0000313" key="19">
    <source>
        <dbReference type="Ensembl" id="ENSSFAP00005029220.1"/>
    </source>
</evidence>
<keyword evidence="11" id="KW-0233">DNA recombination</keyword>
<dbReference type="GO" id="GO:0090656">
    <property type="term" value="P:t-circle formation"/>
    <property type="evidence" value="ECO:0007669"/>
    <property type="project" value="UniProtKB-ARBA"/>
</dbReference>
<feature type="compositionally biased region" description="Low complexity" evidence="17">
    <location>
        <begin position="668"/>
        <end position="680"/>
    </location>
</feature>
<feature type="compositionally biased region" description="Polar residues" evidence="17">
    <location>
        <begin position="915"/>
        <end position="930"/>
    </location>
</feature>
<protein>
    <recommendedName>
        <fullName evidence="14">Structure-specific endonuclease subunit SLX4</fullName>
    </recommendedName>
    <alternativeName>
        <fullName evidence="16">BTB/POZ domain-containing protein 12</fullName>
    </alternativeName>
</protein>
<reference evidence="19" key="3">
    <citation type="submission" date="2025-09" db="UniProtKB">
        <authorList>
            <consortium name="Ensembl"/>
        </authorList>
    </citation>
    <scope>IDENTIFICATION</scope>
</reference>
<dbReference type="PANTHER" id="PTHR21541:SF3">
    <property type="entry name" value="STRUCTURE-SPECIFIC ENDONUCLEASE SUBUNIT SLX4"/>
    <property type="match status" value="1"/>
</dbReference>
<feature type="compositionally biased region" description="Low complexity" evidence="17">
    <location>
        <begin position="78"/>
        <end position="90"/>
    </location>
</feature>
<keyword evidence="7" id="KW-0227">DNA damage</keyword>
<evidence type="ECO:0000256" key="3">
    <source>
        <dbReference type="ARBA" id="ARBA00022499"/>
    </source>
</evidence>
<proteinExistence type="inferred from homology"/>
<keyword evidence="4" id="KW-0597">Phosphoprotein</keyword>
<feature type="compositionally biased region" description="Low complexity" evidence="17">
    <location>
        <begin position="746"/>
        <end position="757"/>
    </location>
</feature>
<feature type="compositionally biased region" description="Polar residues" evidence="17">
    <location>
        <begin position="1091"/>
        <end position="1101"/>
    </location>
</feature>
<dbReference type="GO" id="GO:0032206">
    <property type="term" value="P:positive regulation of telomere maintenance"/>
    <property type="evidence" value="ECO:0007669"/>
    <property type="project" value="UniProtKB-ARBA"/>
</dbReference>
<evidence type="ECO:0000256" key="2">
    <source>
        <dbReference type="ARBA" id="ARBA00006661"/>
    </source>
</evidence>
<feature type="region of interest" description="Disordered" evidence="17">
    <location>
        <begin position="17"/>
        <end position="132"/>
    </location>
</feature>
<keyword evidence="3" id="KW-1017">Isopeptide bond</keyword>
<feature type="compositionally biased region" description="Basic and acidic residues" evidence="17">
    <location>
        <begin position="22"/>
        <end position="35"/>
    </location>
</feature>
<feature type="domain" description="BTB" evidence="18">
    <location>
        <begin position="404"/>
        <end position="478"/>
    </location>
</feature>
<feature type="region of interest" description="Disordered" evidence="17">
    <location>
        <begin position="536"/>
        <end position="555"/>
    </location>
</feature>
<evidence type="ECO:0000256" key="5">
    <source>
        <dbReference type="ARBA" id="ARBA00022723"/>
    </source>
</evidence>
<feature type="compositionally biased region" description="Acidic residues" evidence="17">
    <location>
        <begin position="1176"/>
        <end position="1187"/>
    </location>
</feature>
<feature type="compositionally biased region" description="Acidic residues" evidence="17">
    <location>
        <begin position="1078"/>
        <end position="1088"/>
    </location>
</feature>
<dbReference type="OMA" id="CATRTDQ"/>
<dbReference type="Pfam" id="PF00651">
    <property type="entry name" value="BTB"/>
    <property type="match status" value="1"/>
</dbReference>
<dbReference type="SUPFAM" id="SSF54695">
    <property type="entry name" value="POZ domain"/>
    <property type="match status" value="1"/>
</dbReference>
<keyword evidence="8" id="KW-0863">Zinc-finger</keyword>
<comment type="subunit">
    <text evidence="15">Forms a heterodimer with SLX1A/GIYD1. Interacts with ERCC4/XPF; catalytic subunit of the ERCC4-ERCC1 endonuclease. Interacts with MUS81; catalytic subunit of the MUS81-EME1 endonuclease. Interacts with MSH2; component of the MSH2-MSH3 mismatch repair complex. Interacts with TERF2-TERF2IP. Interacts with PLK1 and SLX4IP.</text>
</comment>
<feature type="region of interest" description="Disordered" evidence="17">
    <location>
        <begin position="567"/>
        <end position="1116"/>
    </location>
</feature>
<feature type="region of interest" description="Disordered" evidence="17">
    <location>
        <begin position="262"/>
        <end position="290"/>
    </location>
</feature>
<evidence type="ECO:0000256" key="12">
    <source>
        <dbReference type="ARBA" id="ARBA00023204"/>
    </source>
</evidence>
<dbReference type="Pfam" id="PF09494">
    <property type="entry name" value="Slx4"/>
    <property type="match status" value="1"/>
</dbReference>
<evidence type="ECO:0000256" key="1">
    <source>
        <dbReference type="ARBA" id="ARBA00004123"/>
    </source>
</evidence>
<organism evidence="19 20">
    <name type="scientific">Salarias fasciatus</name>
    <name type="common">Jewelled blenny</name>
    <name type="synonym">Blennius fasciatus</name>
    <dbReference type="NCBI Taxonomy" id="181472"/>
    <lineage>
        <taxon>Eukaryota</taxon>
        <taxon>Metazoa</taxon>
        <taxon>Chordata</taxon>
        <taxon>Craniata</taxon>
        <taxon>Vertebrata</taxon>
        <taxon>Euteleostomi</taxon>
        <taxon>Actinopterygii</taxon>
        <taxon>Neopterygii</taxon>
        <taxon>Teleostei</taxon>
        <taxon>Neoteleostei</taxon>
        <taxon>Acanthomorphata</taxon>
        <taxon>Ovalentaria</taxon>
        <taxon>Blenniimorphae</taxon>
        <taxon>Blenniiformes</taxon>
        <taxon>Blennioidei</taxon>
        <taxon>Blenniidae</taxon>
        <taxon>Salariinae</taxon>
        <taxon>Salarias</taxon>
    </lineage>
</organism>
<reference evidence="19" key="2">
    <citation type="submission" date="2025-08" db="UniProtKB">
        <authorList>
            <consortium name="Ensembl"/>
        </authorList>
    </citation>
    <scope>IDENTIFICATION</scope>
</reference>
<feature type="compositionally biased region" description="Polar residues" evidence="17">
    <location>
        <begin position="1012"/>
        <end position="1021"/>
    </location>
</feature>
<feature type="compositionally biased region" description="Polar residues" evidence="17">
    <location>
        <begin position="859"/>
        <end position="872"/>
    </location>
</feature>
<evidence type="ECO:0000259" key="18">
    <source>
        <dbReference type="PROSITE" id="PS50097"/>
    </source>
</evidence>
<evidence type="ECO:0000256" key="6">
    <source>
        <dbReference type="ARBA" id="ARBA00022737"/>
    </source>
</evidence>
<dbReference type="InParanoid" id="A0A672HJV9"/>
<feature type="compositionally biased region" description="Acidic residues" evidence="17">
    <location>
        <begin position="122"/>
        <end position="132"/>
    </location>
</feature>
<dbReference type="Proteomes" id="UP000472267">
    <property type="component" value="Chromosome 6"/>
</dbReference>
<dbReference type="Ensembl" id="ENSSFAT00005030297.1">
    <property type="protein sequence ID" value="ENSSFAP00005029220.1"/>
    <property type="gene ID" value="ENSSFAG00005014872.1"/>
</dbReference>
<dbReference type="FunFam" id="3.30.710.10:FF:000116">
    <property type="entry name" value="SLX4 structure-specific endonuclease subunit"/>
    <property type="match status" value="1"/>
</dbReference>